<protein>
    <recommendedName>
        <fullName evidence="1">HTH cro/C1-type domain-containing protein</fullName>
    </recommendedName>
</protein>
<dbReference type="GO" id="GO:0003677">
    <property type="term" value="F:DNA binding"/>
    <property type="evidence" value="ECO:0007669"/>
    <property type="project" value="InterPro"/>
</dbReference>
<keyword evidence="3" id="KW-1185">Reference proteome</keyword>
<feature type="domain" description="HTH cro/C1-type" evidence="1">
    <location>
        <begin position="6"/>
        <end position="60"/>
    </location>
</feature>
<dbReference type="EMBL" id="LGUF01000007">
    <property type="protein sequence ID" value="KON89371.1"/>
    <property type="molecule type" value="Genomic_DNA"/>
</dbReference>
<dbReference type="Proteomes" id="UP000037109">
    <property type="component" value="Unassembled WGS sequence"/>
</dbReference>
<dbReference type="AlphaFoldDB" id="A0A0M0GIV3"/>
<sequence>MDKEIIKIIRKSYNMTQRDFARVVSCSFSLIALVEVGKRRVTADLENKIKSAFDLDEQQMQSLASLVSEISKGVPPFM</sequence>
<comment type="caution">
    <text evidence="2">The sequence shown here is derived from an EMBL/GenBank/DDBJ whole genome shotgun (WGS) entry which is preliminary data.</text>
</comment>
<organism evidence="2 3">
    <name type="scientific">Sporosarcina globispora</name>
    <name type="common">Bacillus globisporus</name>
    <dbReference type="NCBI Taxonomy" id="1459"/>
    <lineage>
        <taxon>Bacteria</taxon>
        <taxon>Bacillati</taxon>
        <taxon>Bacillota</taxon>
        <taxon>Bacilli</taxon>
        <taxon>Bacillales</taxon>
        <taxon>Caryophanaceae</taxon>
        <taxon>Sporosarcina</taxon>
    </lineage>
</organism>
<dbReference type="PATRIC" id="fig|1459.3.peg.5042"/>
<evidence type="ECO:0000259" key="1">
    <source>
        <dbReference type="PROSITE" id="PS50943"/>
    </source>
</evidence>
<accession>A0A0M0GIV3</accession>
<gene>
    <name evidence="2" type="ORF">AF332_22865</name>
</gene>
<evidence type="ECO:0000313" key="2">
    <source>
        <dbReference type="EMBL" id="KON89371.1"/>
    </source>
</evidence>
<dbReference type="PROSITE" id="PS50943">
    <property type="entry name" value="HTH_CROC1"/>
    <property type="match status" value="1"/>
</dbReference>
<dbReference type="OrthoDB" id="2896385at2"/>
<dbReference type="Pfam" id="PF01381">
    <property type="entry name" value="HTH_3"/>
    <property type="match status" value="1"/>
</dbReference>
<dbReference type="InterPro" id="IPR001387">
    <property type="entry name" value="Cro/C1-type_HTH"/>
</dbReference>
<proteinExistence type="predicted"/>
<dbReference type="Gene3D" id="1.10.260.40">
    <property type="entry name" value="lambda repressor-like DNA-binding domains"/>
    <property type="match status" value="1"/>
</dbReference>
<dbReference type="SUPFAM" id="SSF47413">
    <property type="entry name" value="lambda repressor-like DNA-binding domains"/>
    <property type="match status" value="1"/>
</dbReference>
<dbReference type="CDD" id="cd00093">
    <property type="entry name" value="HTH_XRE"/>
    <property type="match status" value="1"/>
</dbReference>
<name>A0A0M0GIV3_SPOGL</name>
<dbReference type="InterPro" id="IPR010982">
    <property type="entry name" value="Lambda_DNA-bd_dom_sf"/>
</dbReference>
<evidence type="ECO:0000313" key="3">
    <source>
        <dbReference type="Proteomes" id="UP000037109"/>
    </source>
</evidence>
<dbReference type="RefSeq" id="WP_053436739.1">
    <property type="nucleotide sequence ID" value="NZ_LGUF01000007.1"/>
</dbReference>
<reference evidence="3" key="1">
    <citation type="submission" date="2015-07" db="EMBL/GenBank/DDBJ databases">
        <title>Fjat-10036 dsm4.</title>
        <authorList>
            <person name="Liu B."/>
            <person name="Wang J."/>
            <person name="Zhu Y."/>
            <person name="Liu G."/>
            <person name="Chen Q."/>
            <person name="Chen Z."/>
            <person name="Lan J."/>
            <person name="Che J."/>
            <person name="Ge C."/>
            <person name="Shi H."/>
            <person name="Pan Z."/>
            <person name="Liu X."/>
        </authorList>
    </citation>
    <scope>NUCLEOTIDE SEQUENCE [LARGE SCALE GENOMIC DNA]</scope>
    <source>
        <strain evidence="3">DSM 4</strain>
    </source>
</reference>